<reference evidence="1 2" key="1">
    <citation type="submission" date="2018-06" db="EMBL/GenBank/DDBJ databases">
        <title>Population genomics shows no distinction between pathogenic Candida krusei and environmental Pichia kudriavzevii: One species, four names.</title>
        <authorList>
            <person name="Douglass A.P."/>
            <person name="Offei B."/>
            <person name="Braun-Galleani S."/>
            <person name="Coughlan A.Y."/>
            <person name="Martos A."/>
            <person name="Ortiz-Merino R.A."/>
            <person name="Byrne K.P."/>
            <person name="Wolfe K.H."/>
        </authorList>
    </citation>
    <scope>NUCLEOTIDE SEQUENCE [LARGE SCALE GENOMIC DNA]</scope>
    <source>
        <strain evidence="1 2">CBS573</strain>
    </source>
</reference>
<dbReference type="VEuPathDB" id="FungiDB:C5L36_0C10250"/>
<gene>
    <name evidence="1" type="ORF">C5L36_0C10250</name>
</gene>
<dbReference type="EMBL" id="CP028775">
    <property type="protein sequence ID" value="AWU77119.1"/>
    <property type="molecule type" value="Genomic_DNA"/>
</dbReference>
<dbReference type="GeneID" id="40384914"/>
<dbReference type="RefSeq" id="XP_029322596.1">
    <property type="nucleotide sequence ID" value="XM_029466736.1"/>
</dbReference>
<protein>
    <submittedName>
        <fullName evidence="1">Uncharacterized protein</fullName>
    </submittedName>
</protein>
<organism evidence="1 2">
    <name type="scientific">Pichia kudriavzevii</name>
    <name type="common">Yeast</name>
    <name type="synonym">Issatchenkia orientalis</name>
    <dbReference type="NCBI Taxonomy" id="4909"/>
    <lineage>
        <taxon>Eukaryota</taxon>
        <taxon>Fungi</taxon>
        <taxon>Dikarya</taxon>
        <taxon>Ascomycota</taxon>
        <taxon>Saccharomycotina</taxon>
        <taxon>Pichiomycetes</taxon>
        <taxon>Pichiales</taxon>
        <taxon>Pichiaceae</taxon>
        <taxon>Pichia</taxon>
    </lineage>
</organism>
<proteinExistence type="predicted"/>
<dbReference type="AlphaFoldDB" id="A0A2U9R882"/>
<dbReference type="OrthoDB" id="4095076at2759"/>
<evidence type="ECO:0000313" key="2">
    <source>
        <dbReference type="Proteomes" id="UP000249293"/>
    </source>
</evidence>
<keyword evidence="2" id="KW-1185">Reference proteome</keyword>
<dbReference type="KEGG" id="pkz:C5L36_0C10250"/>
<evidence type="ECO:0000313" key="1">
    <source>
        <dbReference type="EMBL" id="AWU77119.1"/>
    </source>
</evidence>
<accession>A0A2U9R882</accession>
<dbReference type="Proteomes" id="UP000249293">
    <property type="component" value="Chromosome 3"/>
</dbReference>
<sequence>MMSILDFPNELQVKIFGQVPNELKTTCKTYAIMYNDFYQQLFHTRFGDEMMDQVVQDKQYLVDYIRSFDYWRKPIRLINSHSKSTCYKGLDCEFIKDSWKLVYGIYMNRRIYLDSRDYAVGSSSAHDGMYSVTVDKLIRLVPGLYNLSIGVILKTSSGINSTIFKIDDQYGRRQLEFQPASNFGELVPHDKFVLIDGGSFQVRKRSYESGQIEEINASHERVGGDNLCDMRLLVEEMGVYGTSGYVLSYIDINAYQLKDCTINRANGDITCKNEKYWVAWWIENEIPTPENLVNVLLKRVYKSIENTLSGEQNLIIEKLQVDIGEYNKKFYSKRNKDGELIERVFKFTTPRDRRRFEEWSSSLPQRQVYENEPLKWKMSTILEL</sequence>
<name>A0A2U9R882_PICKU</name>